<keyword evidence="5" id="KW-1185">Reference proteome</keyword>
<feature type="chain" id="PRO_5016696425" evidence="1">
    <location>
        <begin position="22"/>
        <end position="247"/>
    </location>
</feature>
<feature type="signal peptide" evidence="1">
    <location>
        <begin position="1"/>
        <end position="21"/>
    </location>
</feature>
<dbReference type="AlphaFoldDB" id="A0A371YU66"/>
<reference evidence="5" key="3">
    <citation type="journal article" date="2019" name="Int. J. Syst. Evol. Microbiol.">
        <title>The Global Catalogue of Microorganisms (GCM) 10K type strain sequencing project: providing services to taxonomists for standard genome sequencing and annotation.</title>
        <authorList>
            <consortium name="The Broad Institute Genomics Platform"/>
            <consortium name="The Broad Institute Genome Sequencing Center for Infectious Disease"/>
            <person name="Wu L."/>
            <person name="Ma J."/>
        </authorList>
    </citation>
    <scope>NUCLEOTIDE SEQUENCE [LARGE SCALE GENOMIC DNA]</scope>
    <source>
        <strain evidence="5">KCTC 62575</strain>
    </source>
</reference>
<name>A0A371YU66_9GAMM</name>
<proteinExistence type="predicted"/>
<accession>A0A371YU66</accession>
<gene>
    <name evidence="2" type="primary">carO</name>
    <name evidence="2" type="ORF">ACFODO_00565</name>
    <name evidence="3" type="ORF">C9E89_003680</name>
</gene>
<dbReference type="InterPro" id="IPR011250">
    <property type="entry name" value="OMP/PagP_B-barrel"/>
</dbReference>
<evidence type="ECO:0000313" key="5">
    <source>
        <dbReference type="Proteomes" id="UP001595455"/>
    </source>
</evidence>
<dbReference type="PROSITE" id="PS51257">
    <property type="entry name" value="PROKAR_LIPOPROTEIN"/>
    <property type="match status" value="1"/>
</dbReference>
<reference evidence="3 4" key="2">
    <citation type="submission" date="2018-08" db="EMBL/GenBank/DDBJ databases">
        <title>The draft genome of Acinetobacter sichuanensis strain WCHAc060041.</title>
        <authorList>
            <person name="Qin J."/>
            <person name="Feng Y."/>
            <person name="Zong Z."/>
        </authorList>
    </citation>
    <scope>NUCLEOTIDE SEQUENCE [LARGE SCALE GENOMIC DNA]</scope>
    <source>
        <strain evidence="3 4">WCHAc060041</strain>
    </source>
</reference>
<dbReference type="SUPFAM" id="SSF56925">
    <property type="entry name" value="OMPA-like"/>
    <property type="match status" value="1"/>
</dbReference>
<dbReference type="InterPro" id="IPR049853">
    <property type="entry name" value="CarO_OMP"/>
</dbReference>
<comment type="caution">
    <text evidence="3">The sequence shown here is derived from an EMBL/GenBank/DDBJ whole genome shotgun (WGS) entry which is preliminary data.</text>
</comment>
<dbReference type="EMBL" id="JBHRSF010000003">
    <property type="protein sequence ID" value="MFC2993789.1"/>
    <property type="molecule type" value="Genomic_DNA"/>
</dbReference>
<dbReference type="EMBL" id="PYIX02000003">
    <property type="protein sequence ID" value="RFC85016.1"/>
    <property type="molecule type" value="Genomic_DNA"/>
</dbReference>
<dbReference type="OrthoDB" id="7061880at2"/>
<organism evidence="3 4">
    <name type="scientific">Acinetobacter sichuanensis</name>
    <dbReference type="NCBI Taxonomy" id="2136183"/>
    <lineage>
        <taxon>Bacteria</taxon>
        <taxon>Pseudomonadati</taxon>
        <taxon>Pseudomonadota</taxon>
        <taxon>Gammaproteobacteria</taxon>
        <taxon>Moraxellales</taxon>
        <taxon>Moraxellaceae</taxon>
        <taxon>Acinetobacter</taxon>
    </lineage>
</organism>
<sequence length="247" mass="26506">MKMLKVLAVATALSASCFAMADDQVVHSGYTFDKSQLIPTGVRAEVGTTGYGGALLWTANPYVGLALGYNGGDISWSDDVKVNGSTYDMDMDNSLAYLNAEFRPWGASQNVWAQGLYVAAGVGYVDNDYDLNRNVNAGRNFTVNHKDFQAGPNGTQIKGNLSYDNDIAPYVGLGFAPKITKNIGVFGEVGAYYTGNPKVNLQAVSGSASSTVGHNLDQELANESNKIANDDKYEWMPVGKVGVSYHW</sequence>
<evidence type="ECO:0000313" key="2">
    <source>
        <dbReference type="EMBL" id="MFC2993789.1"/>
    </source>
</evidence>
<evidence type="ECO:0000313" key="4">
    <source>
        <dbReference type="Proteomes" id="UP000240957"/>
    </source>
</evidence>
<dbReference type="NCBIfam" id="NF038067">
    <property type="entry name" value="OMP_CarO"/>
    <property type="match status" value="1"/>
</dbReference>
<evidence type="ECO:0000313" key="3">
    <source>
        <dbReference type="EMBL" id="RFC85016.1"/>
    </source>
</evidence>
<reference evidence="2" key="4">
    <citation type="submission" date="2024-09" db="EMBL/GenBank/DDBJ databases">
        <authorList>
            <person name="Sun Q."/>
            <person name="Mori K."/>
        </authorList>
    </citation>
    <scope>NUCLEOTIDE SEQUENCE</scope>
    <source>
        <strain evidence="2">KCTC 62575</strain>
    </source>
</reference>
<dbReference type="Gene3D" id="2.40.160.170">
    <property type="match status" value="1"/>
</dbReference>
<keyword evidence="1" id="KW-0732">Signal</keyword>
<evidence type="ECO:0000256" key="1">
    <source>
        <dbReference type="SAM" id="SignalP"/>
    </source>
</evidence>
<dbReference type="RefSeq" id="WP_107007077.1">
    <property type="nucleotide sequence ID" value="NZ_JAVIDQ010000001.1"/>
</dbReference>
<dbReference type="Proteomes" id="UP000240957">
    <property type="component" value="Unassembled WGS sequence"/>
</dbReference>
<reference evidence="2" key="1">
    <citation type="journal article" date="2014" name="Int. J. Syst. Evol. Microbiol.">
        <title>Complete genome of a new Firmicutes species belonging to the dominant human colonic microbiota ('Ruminococcus bicirculans') reveals two chromosomes and a selective capacity to utilize plant glucans.</title>
        <authorList>
            <consortium name="NISC Comparative Sequencing Program"/>
            <person name="Wegmann U."/>
            <person name="Louis P."/>
            <person name="Goesmann A."/>
            <person name="Henrissat B."/>
            <person name="Duncan S.H."/>
            <person name="Flint H.J."/>
        </authorList>
    </citation>
    <scope>NUCLEOTIDE SEQUENCE</scope>
    <source>
        <strain evidence="2">KCTC 62575</strain>
    </source>
</reference>
<protein>
    <submittedName>
        <fullName evidence="2">Ornithine uptake porin CarO</fullName>
    </submittedName>
</protein>
<dbReference type="Proteomes" id="UP001595455">
    <property type="component" value="Unassembled WGS sequence"/>
</dbReference>